<dbReference type="InterPro" id="IPR001387">
    <property type="entry name" value="Cro/C1-type_HTH"/>
</dbReference>
<accession>A0ABY6FZ32</accession>
<dbReference type="Proteomes" id="UP001164305">
    <property type="component" value="Chromosome"/>
</dbReference>
<evidence type="ECO:0000259" key="2">
    <source>
        <dbReference type="PROSITE" id="PS50943"/>
    </source>
</evidence>
<keyword evidence="4" id="KW-1185">Reference proteome</keyword>
<dbReference type="SMART" id="SM00530">
    <property type="entry name" value="HTH_XRE"/>
    <property type="match status" value="1"/>
</dbReference>
<dbReference type="InterPro" id="IPR010982">
    <property type="entry name" value="Lambda_DNA-bd_dom_sf"/>
</dbReference>
<reference evidence="3" key="1">
    <citation type="submission" date="2022-10" db="EMBL/GenBank/DDBJ databases">
        <title>Whole-Genome Sequencing of Brachybacterium huguangmaarense BRM-3, Isolated from Betula schmidtii.</title>
        <authorList>
            <person name="Haam D."/>
        </authorList>
    </citation>
    <scope>NUCLEOTIDE SEQUENCE</scope>
    <source>
        <strain evidence="3">BRM-3</strain>
    </source>
</reference>
<dbReference type="SUPFAM" id="SSF51182">
    <property type="entry name" value="RmlC-like cupins"/>
    <property type="match status" value="1"/>
</dbReference>
<dbReference type="PROSITE" id="PS50943">
    <property type="entry name" value="HTH_CROC1"/>
    <property type="match status" value="1"/>
</dbReference>
<dbReference type="PANTHER" id="PTHR46797">
    <property type="entry name" value="HTH-TYPE TRANSCRIPTIONAL REGULATOR"/>
    <property type="match status" value="1"/>
</dbReference>
<dbReference type="Gene3D" id="2.60.120.10">
    <property type="entry name" value="Jelly Rolls"/>
    <property type="match status" value="1"/>
</dbReference>
<feature type="domain" description="HTH cro/C1-type" evidence="2">
    <location>
        <begin position="16"/>
        <end position="70"/>
    </location>
</feature>
<dbReference type="InterPro" id="IPR013096">
    <property type="entry name" value="Cupin_2"/>
</dbReference>
<proteinExistence type="predicted"/>
<protein>
    <submittedName>
        <fullName evidence="3">XRE family transcriptional regulator</fullName>
    </submittedName>
</protein>
<dbReference type="InterPro" id="IPR011051">
    <property type="entry name" value="RmlC_Cupin_sf"/>
</dbReference>
<name>A0ABY6FZ32_9MICO</name>
<sequence length="199" mass="21085">MDSSTDSLARAIGARVKHERRARTWTLDQLAAAAGVSRRMVVSVEQGAVNPSVGTLLRLSEALGVGLPSLVEPPAPRVTHVIRHGEGAVLWSGEHGGRGILVAGTEGPDVVELWEWTVLPGERHESEPHSPGTRELLQVQDGTVTIDVEGEAIDLSAGDALTFRGDVAHAYANPHARPVCLVLAVFEPRVGAAPRTETP</sequence>
<dbReference type="CDD" id="cd00093">
    <property type="entry name" value="HTH_XRE"/>
    <property type="match status" value="1"/>
</dbReference>
<evidence type="ECO:0000256" key="1">
    <source>
        <dbReference type="ARBA" id="ARBA00023125"/>
    </source>
</evidence>
<evidence type="ECO:0000313" key="4">
    <source>
        <dbReference type="Proteomes" id="UP001164305"/>
    </source>
</evidence>
<dbReference type="CDD" id="cd02209">
    <property type="entry name" value="cupin_XRE_C"/>
    <property type="match status" value="1"/>
</dbReference>
<dbReference type="Pfam" id="PF01381">
    <property type="entry name" value="HTH_3"/>
    <property type="match status" value="1"/>
</dbReference>
<dbReference type="InterPro" id="IPR014710">
    <property type="entry name" value="RmlC-like_jellyroll"/>
</dbReference>
<dbReference type="Gene3D" id="1.10.260.40">
    <property type="entry name" value="lambda repressor-like DNA-binding domains"/>
    <property type="match status" value="1"/>
</dbReference>
<dbReference type="PANTHER" id="PTHR46797:SF1">
    <property type="entry name" value="METHYLPHOSPHONATE SYNTHASE"/>
    <property type="match status" value="1"/>
</dbReference>
<dbReference type="SUPFAM" id="SSF47413">
    <property type="entry name" value="lambda repressor-like DNA-binding domains"/>
    <property type="match status" value="1"/>
</dbReference>
<dbReference type="EMBL" id="CP107020">
    <property type="protein sequence ID" value="UYG16127.1"/>
    <property type="molecule type" value="Genomic_DNA"/>
</dbReference>
<dbReference type="Pfam" id="PF07883">
    <property type="entry name" value="Cupin_2"/>
    <property type="match status" value="1"/>
</dbReference>
<gene>
    <name evidence="3" type="ORF">BRM3_10920</name>
</gene>
<keyword evidence="1" id="KW-0238">DNA-binding</keyword>
<evidence type="ECO:0000313" key="3">
    <source>
        <dbReference type="EMBL" id="UYG16127.1"/>
    </source>
</evidence>
<dbReference type="InterPro" id="IPR050807">
    <property type="entry name" value="TransReg_Diox_bact_type"/>
</dbReference>
<organism evidence="3 4">
    <name type="scientific">Brachybacterium huguangmaarense</name>
    <dbReference type="NCBI Taxonomy" id="1652028"/>
    <lineage>
        <taxon>Bacteria</taxon>
        <taxon>Bacillati</taxon>
        <taxon>Actinomycetota</taxon>
        <taxon>Actinomycetes</taxon>
        <taxon>Micrococcales</taxon>
        <taxon>Dermabacteraceae</taxon>
        <taxon>Brachybacterium</taxon>
    </lineage>
</organism>
<dbReference type="RefSeq" id="WP_263593340.1">
    <property type="nucleotide sequence ID" value="NZ_CP107020.1"/>
</dbReference>